<evidence type="ECO:0000313" key="2">
    <source>
        <dbReference type="Proteomes" id="UP000273500"/>
    </source>
</evidence>
<keyword evidence="2" id="KW-1185">Reference proteome</keyword>
<gene>
    <name evidence="1" type="ORF">EI291_15940</name>
</gene>
<dbReference type="Proteomes" id="UP000273500">
    <property type="component" value="Unassembled WGS sequence"/>
</dbReference>
<comment type="caution">
    <text evidence="1">The sequence shown here is derived from an EMBL/GenBank/DDBJ whole genome shotgun (WGS) entry which is preliminary data.</text>
</comment>
<reference evidence="1 2" key="1">
    <citation type="submission" date="2018-12" db="EMBL/GenBank/DDBJ databases">
        <authorList>
            <person name="Feng G."/>
            <person name="Zhu H."/>
        </authorList>
    </citation>
    <scope>NUCLEOTIDE SEQUENCE [LARGE SCALE GENOMIC DNA]</scope>
    <source>
        <strain evidence="1 2">KCTC 12533</strain>
    </source>
</reference>
<sequence>MIEAHGWITLKYSDYHSEDQSQNDFVYNFRSFLQQHYNWILQENMGRVVNRNGLVSFSIDVRHNHPGESFYPLEIFAWVAQHSTGSYGLLYVYDDEDSTNTFQVWVLKRGQLLKAPADPFLSPYHEEVEREYDENNPPLD</sequence>
<dbReference type="OrthoDB" id="4557988at2"/>
<protein>
    <submittedName>
        <fullName evidence="1">Uncharacterized protein</fullName>
    </submittedName>
</protein>
<dbReference type="AlphaFoldDB" id="A0A428KLX7"/>
<dbReference type="EMBL" id="RWIT01000009">
    <property type="protein sequence ID" value="RSK47401.1"/>
    <property type="molecule type" value="Genomic_DNA"/>
</dbReference>
<evidence type="ECO:0000313" key="1">
    <source>
        <dbReference type="EMBL" id="RSK47401.1"/>
    </source>
</evidence>
<dbReference type="InterPro" id="IPR028965">
    <property type="entry name" value="Imm7"/>
</dbReference>
<organism evidence="1 2">
    <name type="scientific">Hymenobacter rigui</name>
    <dbReference type="NCBI Taxonomy" id="334424"/>
    <lineage>
        <taxon>Bacteria</taxon>
        <taxon>Pseudomonadati</taxon>
        <taxon>Bacteroidota</taxon>
        <taxon>Cytophagia</taxon>
        <taxon>Cytophagales</taxon>
        <taxon>Hymenobacteraceae</taxon>
        <taxon>Hymenobacter</taxon>
    </lineage>
</organism>
<dbReference type="RefSeq" id="WP_125422105.1">
    <property type="nucleotide sequence ID" value="NZ_RWIT01000009.1"/>
</dbReference>
<accession>A0A428KLX7</accession>
<dbReference type="Pfam" id="PF15585">
    <property type="entry name" value="Imm7"/>
    <property type="match status" value="1"/>
</dbReference>
<proteinExistence type="predicted"/>
<name>A0A428KLX7_9BACT</name>